<reference evidence="2" key="2">
    <citation type="submission" date="2016-08" db="EMBL/GenBank/DDBJ databases">
        <authorList>
            <person name="Seilhamer J.J."/>
        </authorList>
    </citation>
    <scope>NUCLEOTIDE SEQUENCE [LARGE SCALE GENOMIC DNA]</scope>
    <source>
        <strain evidence="2">SA1</strain>
    </source>
</reference>
<dbReference type="Gene3D" id="3.30.70.100">
    <property type="match status" value="1"/>
</dbReference>
<name>A0A031K3H4_9SPHN</name>
<evidence type="ECO:0000313" key="3">
    <source>
        <dbReference type="EMBL" id="EZP83157.1"/>
    </source>
</evidence>
<evidence type="ECO:0000313" key="4">
    <source>
        <dbReference type="Proteomes" id="UP000024329"/>
    </source>
</evidence>
<dbReference type="GO" id="GO:0003824">
    <property type="term" value="F:catalytic activity"/>
    <property type="evidence" value="ECO:0007669"/>
    <property type="project" value="TreeGrafter"/>
</dbReference>
<dbReference type="EMBL" id="JFYZ01000003">
    <property type="protein sequence ID" value="EZP83157.1"/>
    <property type="molecule type" value="Genomic_DNA"/>
</dbReference>
<proteinExistence type="predicted"/>
<dbReference type="PATRIC" id="fig|158500.4.peg.1295"/>
<reference evidence="3 4" key="1">
    <citation type="submission" date="2014-03" db="EMBL/GenBank/DDBJ databases">
        <title>Whole genome sequence of Novosphingobium resinovorum KF1.</title>
        <authorList>
            <person name="Gan H.M."/>
            <person name="Gan H.Y."/>
            <person name="Chew T.H."/>
            <person name="Savka M.A."/>
        </authorList>
    </citation>
    <scope>NUCLEOTIDE SEQUENCE [LARGE SCALE GENOMIC DNA]</scope>
    <source>
        <strain evidence="3 4">KF1</strain>
    </source>
</reference>
<dbReference type="STRING" id="158500.BES08_06795"/>
<dbReference type="InterPro" id="IPR007138">
    <property type="entry name" value="ABM_dom"/>
</dbReference>
<sequence length="100" mass="10894">MIILAGHLKTAPELVEDLAATLRGLVEPTLKEDGCLNYHFAIYDPAAGTVLVFERWRDEAALATHLAQPAVTAVLGGWAERIDVSGVRKFDASNERGFMD</sequence>
<dbReference type="InterPro" id="IPR011008">
    <property type="entry name" value="Dimeric_a/b-barrel"/>
</dbReference>
<dbReference type="eggNOG" id="COG1359">
    <property type="taxonomic scope" value="Bacteria"/>
</dbReference>
<dbReference type="PANTHER" id="PTHR33336:SF3">
    <property type="entry name" value="ABM DOMAIN-CONTAINING PROTEIN"/>
    <property type="match status" value="1"/>
</dbReference>
<dbReference type="PANTHER" id="PTHR33336">
    <property type="entry name" value="QUINOL MONOOXYGENASE YGIN-RELATED"/>
    <property type="match status" value="1"/>
</dbReference>
<feature type="domain" description="ABM" evidence="1">
    <location>
        <begin position="2"/>
        <end position="90"/>
    </location>
</feature>
<reference evidence="5" key="3">
    <citation type="journal article" date="2017" name="J. Biotechnol.">
        <title>Complete genome sequence of Novosphingobium resinovorum SA1, a versatile xenobiotic-degrading bacterium capable of utilizing sulfanilic acid.</title>
        <authorList>
            <person name="Hegedus B."/>
            <person name="Kos P.B."/>
            <person name="Balint B."/>
            <person name="Maroti G."/>
            <person name="Gan H.M."/>
            <person name="Perei K."/>
            <person name="Rakhely G."/>
        </authorList>
    </citation>
    <scope>NUCLEOTIDE SEQUENCE [LARGE SCALE GENOMIC DNA]</scope>
    <source>
        <strain evidence="5">SA1</strain>
    </source>
</reference>
<gene>
    <name evidence="2" type="ORF">BES08_06795</name>
    <name evidence="3" type="ORF">BV97_01260</name>
</gene>
<dbReference type="RefSeq" id="WP_008830490.1">
    <property type="nucleotide sequence ID" value="NZ_CP017075.1"/>
</dbReference>
<evidence type="ECO:0000313" key="5">
    <source>
        <dbReference type="Proteomes" id="UP000094626"/>
    </source>
</evidence>
<evidence type="ECO:0000259" key="1">
    <source>
        <dbReference type="PROSITE" id="PS51725"/>
    </source>
</evidence>
<dbReference type="Proteomes" id="UP000024329">
    <property type="component" value="Unassembled WGS sequence"/>
</dbReference>
<dbReference type="SUPFAM" id="SSF54909">
    <property type="entry name" value="Dimeric alpha+beta barrel"/>
    <property type="match status" value="1"/>
</dbReference>
<evidence type="ECO:0000313" key="2">
    <source>
        <dbReference type="EMBL" id="AOR76482.1"/>
    </source>
</evidence>
<dbReference type="EMBL" id="CP017075">
    <property type="protein sequence ID" value="AOR76482.1"/>
    <property type="molecule type" value="Genomic_DNA"/>
</dbReference>
<keyword evidence="5" id="KW-1185">Reference proteome</keyword>
<dbReference type="OrthoDB" id="287932at2"/>
<protein>
    <recommendedName>
        <fullName evidence="1">ABM domain-containing protein</fullName>
    </recommendedName>
</protein>
<dbReference type="KEGG" id="nre:BES08_06795"/>
<dbReference type="Proteomes" id="UP000094626">
    <property type="component" value="Chromosome"/>
</dbReference>
<dbReference type="InterPro" id="IPR050744">
    <property type="entry name" value="AI-2_Isomerase_LsrG"/>
</dbReference>
<organism evidence="3 4">
    <name type="scientific">Novosphingobium resinovorum</name>
    <dbReference type="NCBI Taxonomy" id="158500"/>
    <lineage>
        <taxon>Bacteria</taxon>
        <taxon>Pseudomonadati</taxon>
        <taxon>Pseudomonadota</taxon>
        <taxon>Alphaproteobacteria</taxon>
        <taxon>Sphingomonadales</taxon>
        <taxon>Sphingomonadaceae</taxon>
        <taxon>Novosphingobium</taxon>
    </lineage>
</organism>
<accession>A0A031K3H4</accession>
<dbReference type="Pfam" id="PF03992">
    <property type="entry name" value="ABM"/>
    <property type="match status" value="1"/>
</dbReference>
<dbReference type="AlphaFoldDB" id="A0A031K3H4"/>
<dbReference type="PROSITE" id="PS51725">
    <property type="entry name" value="ABM"/>
    <property type="match status" value="1"/>
</dbReference>